<dbReference type="InterPro" id="IPR036249">
    <property type="entry name" value="Thioredoxin-like_sf"/>
</dbReference>
<accession>A0ABP9WNH9</accession>
<comment type="caution">
    <text evidence="2">The sequence shown here is derived from an EMBL/GenBank/DDBJ whole genome shotgun (WGS) entry which is preliminary data.</text>
</comment>
<dbReference type="Proteomes" id="UP001408594">
    <property type="component" value="Unassembled WGS sequence"/>
</dbReference>
<evidence type="ECO:0000313" key="3">
    <source>
        <dbReference type="Proteomes" id="UP001408594"/>
    </source>
</evidence>
<evidence type="ECO:0000256" key="1">
    <source>
        <dbReference type="ARBA" id="ARBA00023284"/>
    </source>
</evidence>
<dbReference type="PANTHER" id="PTHR36417">
    <property type="entry name" value="SELENOPROTEIN DOMAIN PROTEIN (AFU_ORTHOLOGUE AFUA_1G05220)"/>
    <property type="match status" value="1"/>
</dbReference>
<dbReference type="InterPro" id="IPR011893">
    <property type="entry name" value="Selenoprotein_Rdx-typ"/>
</dbReference>
<dbReference type="PANTHER" id="PTHR36417:SF2">
    <property type="entry name" value="SELENOPROTEIN DOMAIN PROTEIN (AFU_ORTHOLOGUE AFUA_1G05220)"/>
    <property type="match status" value="1"/>
</dbReference>
<dbReference type="RefSeq" id="WP_345549943.1">
    <property type="nucleotide sequence ID" value="NZ_BAABRT010000008.1"/>
</dbReference>
<dbReference type="NCBIfam" id="TIGR02174">
    <property type="entry name" value="CXXU_selWTH"/>
    <property type="match status" value="1"/>
</dbReference>
<dbReference type="EMBL" id="BAABRT010000008">
    <property type="protein sequence ID" value="GAA5524761.1"/>
    <property type="molecule type" value="Genomic_DNA"/>
</dbReference>
<reference evidence="2 3" key="1">
    <citation type="submission" date="2024-02" db="EMBL/GenBank/DDBJ databases">
        <title>Microbulbifer aestuariivivens NBRC 112533.</title>
        <authorList>
            <person name="Ichikawa N."/>
            <person name="Katano-Makiyama Y."/>
            <person name="Hidaka K."/>
        </authorList>
    </citation>
    <scope>NUCLEOTIDE SEQUENCE [LARGE SCALE GENOMIC DNA]</scope>
    <source>
        <strain evidence="2 3">NBRC 112533</strain>
    </source>
</reference>
<sequence length="91" mass="10509">MKPHITIRYCTQCNWMLRATWMAQELLHTFAEDLQGVTLEPTSGGIFEILVADKVLWERKKDGGFPSAKVLKSRLRDLAFPERELGHLDRP</sequence>
<name>A0ABP9WNH9_9GAMM</name>
<dbReference type="SUPFAM" id="SSF52833">
    <property type="entry name" value="Thioredoxin-like"/>
    <property type="match status" value="1"/>
</dbReference>
<evidence type="ECO:0008006" key="4">
    <source>
        <dbReference type="Google" id="ProtNLM"/>
    </source>
</evidence>
<keyword evidence="1" id="KW-0676">Redox-active center</keyword>
<gene>
    <name evidence="2" type="ORF">Maes01_01320</name>
</gene>
<dbReference type="Gene3D" id="3.40.30.10">
    <property type="entry name" value="Glutaredoxin"/>
    <property type="match status" value="1"/>
</dbReference>
<proteinExistence type="predicted"/>
<keyword evidence="3" id="KW-1185">Reference proteome</keyword>
<evidence type="ECO:0000313" key="2">
    <source>
        <dbReference type="EMBL" id="GAA5524761.1"/>
    </source>
</evidence>
<dbReference type="Pfam" id="PF10262">
    <property type="entry name" value="Rdx"/>
    <property type="match status" value="1"/>
</dbReference>
<organism evidence="2 3">
    <name type="scientific">Microbulbifer aestuariivivens</name>
    <dbReference type="NCBI Taxonomy" id="1908308"/>
    <lineage>
        <taxon>Bacteria</taxon>
        <taxon>Pseudomonadati</taxon>
        <taxon>Pseudomonadota</taxon>
        <taxon>Gammaproteobacteria</taxon>
        <taxon>Cellvibrionales</taxon>
        <taxon>Microbulbiferaceae</taxon>
        <taxon>Microbulbifer</taxon>
    </lineage>
</organism>
<protein>
    <recommendedName>
        <fullName evidence="4">SelT/SelW/SelH family protein</fullName>
    </recommendedName>
</protein>